<dbReference type="Pfam" id="PF01805">
    <property type="entry name" value="Surp"/>
    <property type="match status" value="1"/>
</dbReference>
<dbReference type="Gene3D" id="1.10.10.790">
    <property type="entry name" value="Surp module"/>
    <property type="match status" value="1"/>
</dbReference>
<feature type="region of interest" description="Disordered" evidence="5">
    <location>
        <begin position="278"/>
        <end position="308"/>
    </location>
</feature>
<name>A0AAN9C2G6_9CAEN</name>
<dbReference type="InterPro" id="IPR040169">
    <property type="entry name" value="SUGP1/2"/>
</dbReference>
<keyword evidence="4" id="KW-0539">Nucleus</keyword>
<dbReference type="Pfam" id="PF01585">
    <property type="entry name" value="G-patch"/>
    <property type="match status" value="1"/>
</dbReference>
<dbReference type="InterPro" id="IPR000467">
    <property type="entry name" value="G_patch_dom"/>
</dbReference>
<comment type="caution">
    <text evidence="8">The sequence shown here is derived from an EMBL/GenBank/DDBJ whole genome shotgun (WGS) entry which is preliminary data.</text>
</comment>
<dbReference type="GO" id="GO:0003723">
    <property type="term" value="F:RNA binding"/>
    <property type="evidence" value="ECO:0007669"/>
    <property type="project" value="InterPro"/>
</dbReference>
<dbReference type="PROSITE" id="PS50128">
    <property type="entry name" value="SURP"/>
    <property type="match status" value="1"/>
</dbReference>
<feature type="region of interest" description="Disordered" evidence="5">
    <location>
        <begin position="521"/>
        <end position="547"/>
    </location>
</feature>
<gene>
    <name evidence="8" type="ORF">V1264_001679</name>
</gene>
<dbReference type="EMBL" id="JBAMIC010000001">
    <property type="protein sequence ID" value="KAK7115890.1"/>
    <property type="molecule type" value="Genomic_DNA"/>
</dbReference>
<dbReference type="SMART" id="SM00443">
    <property type="entry name" value="G_patch"/>
    <property type="match status" value="1"/>
</dbReference>
<evidence type="ECO:0000256" key="5">
    <source>
        <dbReference type="SAM" id="MobiDB-lite"/>
    </source>
</evidence>
<feature type="compositionally biased region" description="Polar residues" evidence="5">
    <location>
        <begin position="70"/>
        <end position="101"/>
    </location>
</feature>
<dbReference type="PANTHER" id="PTHR23340:SF0">
    <property type="entry name" value="SURP AND G-PATCH DOMAIN-CONTAINING PROTEIN 1 ISOFORM X1"/>
    <property type="match status" value="1"/>
</dbReference>
<dbReference type="PANTHER" id="PTHR23340">
    <property type="entry name" value="ARGININE/SERINE RICH SPLICING FACTOR SF4/14"/>
    <property type="match status" value="1"/>
</dbReference>
<feature type="compositionally biased region" description="Polar residues" evidence="5">
    <location>
        <begin position="39"/>
        <end position="48"/>
    </location>
</feature>
<evidence type="ECO:0000256" key="4">
    <source>
        <dbReference type="ARBA" id="ARBA00023242"/>
    </source>
</evidence>
<dbReference type="PROSITE" id="PS50174">
    <property type="entry name" value="G_PATCH"/>
    <property type="match status" value="1"/>
</dbReference>
<keyword evidence="3" id="KW-0508">mRNA splicing</keyword>
<evidence type="ECO:0000256" key="1">
    <source>
        <dbReference type="ARBA" id="ARBA00004123"/>
    </source>
</evidence>
<dbReference type="InterPro" id="IPR035967">
    <property type="entry name" value="SWAP/Surp_sf"/>
</dbReference>
<feature type="domain" description="G-patch" evidence="7">
    <location>
        <begin position="497"/>
        <end position="544"/>
    </location>
</feature>
<dbReference type="Proteomes" id="UP001374579">
    <property type="component" value="Unassembled WGS sequence"/>
</dbReference>
<dbReference type="GO" id="GO:0008380">
    <property type="term" value="P:RNA splicing"/>
    <property type="evidence" value="ECO:0007669"/>
    <property type="project" value="UniProtKB-KW"/>
</dbReference>
<feature type="compositionally biased region" description="Basic and acidic residues" evidence="5">
    <location>
        <begin position="156"/>
        <end position="166"/>
    </location>
</feature>
<feature type="compositionally biased region" description="Polar residues" evidence="5">
    <location>
        <begin position="170"/>
        <end position="187"/>
    </location>
</feature>
<evidence type="ECO:0000259" key="6">
    <source>
        <dbReference type="PROSITE" id="PS50128"/>
    </source>
</evidence>
<evidence type="ECO:0008006" key="10">
    <source>
        <dbReference type="Google" id="ProtNLM"/>
    </source>
</evidence>
<dbReference type="AlphaFoldDB" id="A0AAN9C2G6"/>
<accession>A0AAN9C2G6</accession>
<feature type="compositionally biased region" description="Low complexity" evidence="5">
    <location>
        <begin position="126"/>
        <end position="141"/>
    </location>
</feature>
<dbReference type="SUPFAM" id="SSF109905">
    <property type="entry name" value="Surp module (SWAP domain)"/>
    <property type="match status" value="1"/>
</dbReference>
<feature type="compositionally biased region" description="Low complexity" evidence="5">
    <location>
        <begin position="28"/>
        <end position="38"/>
    </location>
</feature>
<proteinExistence type="predicted"/>
<comment type="subcellular location">
    <subcellularLocation>
        <location evidence="1">Nucleus</location>
    </subcellularLocation>
</comment>
<feature type="compositionally biased region" description="Acidic residues" evidence="5">
    <location>
        <begin position="282"/>
        <end position="292"/>
    </location>
</feature>
<protein>
    <recommendedName>
        <fullName evidence="10">SURP and G-patch domain-containing protein 1-like protein</fullName>
    </recommendedName>
</protein>
<feature type="region of interest" description="Disordered" evidence="5">
    <location>
        <begin position="28"/>
        <end position="219"/>
    </location>
</feature>
<dbReference type="GO" id="GO:0006397">
    <property type="term" value="P:mRNA processing"/>
    <property type="evidence" value="ECO:0007669"/>
    <property type="project" value="UniProtKB-KW"/>
</dbReference>
<feature type="domain" description="SURP motif" evidence="6">
    <location>
        <begin position="223"/>
        <end position="266"/>
    </location>
</feature>
<evidence type="ECO:0000313" key="8">
    <source>
        <dbReference type="EMBL" id="KAK7115890.1"/>
    </source>
</evidence>
<reference evidence="8 9" key="1">
    <citation type="submission" date="2024-02" db="EMBL/GenBank/DDBJ databases">
        <title>Chromosome-scale genome assembly of the rough periwinkle Littorina saxatilis.</title>
        <authorList>
            <person name="De Jode A."/>
            <person name="Faria R."/>
            <person name="Formenti G."/>
            <person name="Sims Y."/>
            <person name="Smith T.P."/>
            <person name="Tracey A."/>
            <person name="Wood J.M.D."/>
            <person name="Zagrodzka Z.B."/>
            <person name="Johannesson K."/>
            <person name="Butlin R.K."/>
            <person name="Leder E.H."/>
        </authorList>
    </citation>
    <scope>NUCLEOTIDE SEQUENCE [LARGE SCALE GENOMIC DNA]</scope>
    <source>
        <strain evidence="8">Snail1</strain>
        <tissue evidence="8">Muscle</tissue>
    </source>
</reference>
<sequence length="580" mass="64380">MASYNRGDARTDQQRFIEEKRRRVQEKLAAAQTKLAAQSGDTSSTVPLTPSLPVPRTSTLVGKRPGVSLQGGTNSKVIKTEAGSTTAPQSVPNFSLLTNDGNFLERFKKMQELQTKGPSVKKEPQSPGSSSSGQGCSNSTRSTDEYDPEMPTDDNASDKPKAELHRQLGLGNSNKQGISFALSQNTKAKQAAAAPAMTVASAFSSDDQDTPVSPPEDEATLSVIDKLARDVLAGGEQVEVTTQVTQFKNPLYWFLKDHDSDTYKYYRWRITKLGERTKDEGNDADTEGDESNSDGSKSKVLRKKKSRWGNETAELSPVVAHIPTPTLSPTVSVPGIATHIKLGQGANIKSALPSASVPTVQDFARRMVGSDTITPEQLKQIREQKEMNMMYELIIAQKKAKEAQAMTEIQGLKVKPKYEYDSDEDTEGGTWEHKKRTMEMNATKEFAEKLTEGGRGKHFIGDFLPPEELDRFMETFKALKEGREPDYSEYKDFKLTCENIGYQMMLKLGWKEGEGLGSEGKGITEPVNKGNVSRENRGLGVERPAELSTQDDEYDAFRKRMMLAYRFRPNPLNNPRRPYY</sequence>
<organism evidence="8 9">
    <name type="scientific">Littorina saxatilis</name>
    <dbReference type="NCBI Taxonomy" id="31220"/>
    <lineage>
        <taxon>Eukaryota</taxon>
        <taxon>Metazoa</taxon>
        <taxon>Spiralia</taxon>
        <taxon>Lophotrochozoa</taxon>
        <taxon>Mollusca</taxon>
        <taxon>Gastropoda</taxon>
        <taxon>Caenogastropoda</taxon>
        <taxon>Littorinimorpha</taxon>
        <taxon>Littorinoidea</taxon>
        <taxon>Littorinidae</taxon>
        <taxon>Littorina</taxon>
    </lineage>
</organism>
<evidence type="ECO:0000313" key="9">
    <source>
        <dbReference type="Proteomes" id="UP001374579"/>
    </source>
</evidence>
<evidence type="ECO:0000259" key="7">
    <source>
        <dbReference type="PROSITE" id="PS50174"/>
    </source>
</evidence>
<evidence type="ECO:0000256" key="3">
    <source>
        <dbReference type="ARBA" id="ARBA00023187"/>
    </source>
</evidence>
<feature type="compositionally biased region" description="Low complexity" evidence="5">
    <location>
        <begin position="188"/>
        <end position="202"/>
    </location>
</feature>
<evidence type="ECO:0000256" key="2">
    <source>
        <dbReference type="ARBA" id="ARBA00022664"/>
    </source>
</evidence>
<keyword evidence="9" id="KW-1185">Reference proteome</keyword>
<keyword evidence="2" id="KW-0507">mRNA processing</keyword>
<dbReference type="GO" id="GO:0005654">
    <property type="term" value="C:nucleoplasm"/>
    <property type="evidence" value="ECO:0007669"/>
    <property type="project" value="TreeGrafter"/>
</dbReference>
<dbReference type="SMART" id="SM00648">
    <property type="entry name" value="SWAP"/>
    <property type="match status" value="1"/>
</dbReference>
<dbReference type="InterPro" id="IPR000061">
    <property type="entry name" value="Surp"/>
</dbReference>